<dbReference type="SUPFAM" id="SSF111369">
    <property type="entry name" value="HlyD-like secretion proteins"/>
    <property type="match status" value="1"/>
</dbReference>
<dbReference type="RefSeq" id="WP_275595300.1">
    <property type="nucleotide sequence ID" value="NZ_CP102381.1"/>
</dbReference>
<evidence type="ECO:0000259" key="7">
    <source>
        <dbReference type="Pfam" id="PF25944"/>
    </source>
</evidence>
<organism evidence="9 10">
    <name type="scientific">Thiomicrorhabdus lithotrophica</name>
    <dbReference type="NCBI Taxonomy" id="2949997"/>
    <lineage>
        <taxon>Bacteria</taxon>
        <taxon>Pseudomonadati</taxon>
        <taxon>Pseudomonadota</taxon>
        <taxon>Gammaproteobacteria</taxon>
        <taxon>Thiotrichales</taxon>
        <taxon>Piscirickettsiaceae</taxon>
        <taxon>Thiomicrorhabdus</taxon>
    </lineage>
</organism>
<dbReference type="Pfam" id="PF25917">
    <property type="entry name" value="BSH_RND"/>
    <property type="match status" value="1"/>
</dbReference>
<dbReference type="Gene3D" id="1.10.287.470">
    <property type="entry name" value="Helix hairpin bin"/>
    <property type="match status" value="1"/>
</dbReference>
<feature type="domain" description="Multidrug resistance protein MdtA-like alpha-helical hairpin" evidence="5">
    <location>
        <begin position="108"/>
        <end position="175"/>
    </location>
</feature>
<feature type="domain" description="Multidrug resistance protein MdtA-like beta-barrel" evidence="7">
    <location>
        <begin position="214"/>
        <end position="300"/>
    </location>
</feature>
<keyword evidence="4" id="KW-0732">Signal</keyword>
<keyword evidence="10" id="KW-1185">Reference proteome</keyword>
<evidence type="ECO:0000259" key="8">
    <source>
        <dbReference type="Pfam" id="PF25989"/>
    </source>
</evidence>
<feature type="signal peptide" evidence="4">
    <location>
        <begin position="1"/>
        <end position="29"/>
    </location>
</feature>
<dbReference type="Gene3D" id="2.40.30.170">
    <property type="match status" value="1"/>
</dbReference>
<dbReference type="Gene3D" id="2.40.420.20">
    <property type="match status" value="1"/>
</dbReference>
<evidence type="ECO:0000256" key="4">
    <source>
        <dbReference type="SAM" id="SignalP"/>
    </source>
</evidence>
<feature type="domain" description="YknX-like C-terminal permuted SH3-like" evidence="8">
    <location>
        <begin position="308"/>
        <end position="363"/>
    </location>
</feature>
<dbReference type="Pfam" id="PF25989">
    <property type="entry name" value="YknX_C"/>
    <property type="match status" value="1"/>
</dbReference>
<dbReference type="Pfam" id="PF25876">
    <property type="entry name" value="HH_MFP_RND"/>
    <property type="match status" value="1"/>
</dbReference>
<dbReference type="InterPro" id="IPR006143">
    <property type="entry name" value="RND_pump_MFP"/>
</dbReference>
<evidence type="ECO:0000259" key="6">
    <source>
        <dbReference type="Pfam" id="PF25917"/>
    </source>
</evidence>
<evidence type="ECO:0000313" key="10">
    <source>
        <dbReference type="Proteomes" id="UP001222275"/>
    </source>
</evidence>
<keyword evidence="3" id="KW-0175">Coiled coil</keyword>
<evidence type="ECO:0000256" key="1">
    <source>
        <dbReference type="ARBA" id="ARBA00004519"/>
    </source>
</evidence>
<feature type="coiled-coil region" evidence="3">
    <location>
        <begin position="106"/>
        <end position="133"/>
    </location>
</feature>
<evidence type="ECO:0000313" key="9">
    <source>
        <dbReference type="EMBL" id="WEJ63047.1"/>
    </source>
</evidence>
<evidence type="ECO:0000256" key="2">
    <source>
        <dbReference type="ARBA" id="ARBA00009477"/>
    </source>
</evidence>
<accession>A0ABY8CCU8</accession>
<reference evidence="9 10" key="1">
    <citation type="submission" date="2022-06" db="EMBL/GenBank/DDBJ databases">
        <title>Thiomicrohabdus sp. nov, an obligately chemolithoautotrophic, sulfur-oxidizing bacterium isolated from beach of Guanyin Mountain. Amoy.</title>
        <authorList>
            <person name="Zhu H."/>
        </authorList>
    </citation>
    <scope>NUCLEOTIDE SEQUENCE [LARGE SCALE GENOMIC DNA]</scope>
    <source>
        <strain evidence="9 10">XGS-01</strain>
    </source>
</reference>
<dbReference type="EMBL" id="CP102381">
    <property type="protein sequence ID" value="WEJ63047.1"/>
    <property type="molecule type" value="Genomic_DNA"/>
</dbReference>
<dbReference type="PANTHER" id="PTHR30158">
    <property type="entry name" value="ACRA/E-RELATED COMPONENT OF DRUG EFFLUX TRANSPORTER"/>
    <property type="match status" value="1"/>
</dbReference>
<feature type="domain" description="Multidrug resistance protein MdtA-like barrel-sandwich hybrid" evidence="6">
    <location>
        <begin position="66"/>
        <end position="207"/>
    </location>
</feature>
<proteinExistence type="inferred from homology"/>
<comment type="similarity">
    <text evidence="2">Belongs to the membrane fusion protein (MFP) (TC 8.A.1) family.</text>
</comment>
<dbReference type="NCBIfam" id="TIGR01730">
    <property type="entry name" value="RND_mfp"/>
    <property type="match status" value="1"/>
</dbReference>
<evidence type="ECO:0000256" key="3">
    <source>
        <dbReference type="SAM" id="Coils"/>
    </source>
</evidence>
<name>A0ABY8CCU8_9GAMM</name>
<gene>
    <name evidence="9" type="ORF">NR989_02015</name>
</gene>
<protein>
    <submittedName>
        <fullName evidence="9">Efflux RND transporter periplasmic adaptor subunit</fullName>
    </submittedName>
</protein>
<dbReference type="InterPro" id="IPR058624">
    <property type="entry name" value="MdtA-like_HH"/>
</dbReference>
<sequence length="390" mass="42696">MLLNSFSPNTRFALSVVAAFLFMPLFVIAADQPQKPPAMPVVAKTVSQENVPTYEEYSARSQAAQQVEVNARVSGILEKKFFTEGQEIKAGQPLYKIDDRKYRAMVLKAKAQVTVAEANLNQAQREYNRVKGLFKNKAVSAQEVDSALSTLELAKANLLGQKAALNETQIDLDYTDVRAEISGITGIKQQDIGSLVGSNSDNTLLTTITQLDSIHVIFAIPDADYVKQQKLVQSGKLKALPKSAWTAEIIGPNNQAVAKGKIDFIDSEINSATGSIQARAVFNNNKTELLPGEFVRIRITNAIRQNVFVIPQKAVLQMGQQSFVYKVEEGIANLAPVNIEGRDGDNWLIGSGLKNGDLVVLNNLIKLRPKTPVKVLPEKTDDTNNSESNK</sequence>
<dbReference type="InterPro" id="IPR058637">
    <property type="entry name" value="YknX-like_C"/>
</dbReference>
<dbReference type="InterPro" id="IPR058625">
    <property type="entry name" value="MdtA-like_BSH"/>
</dbReference>
<dbReference type="Proteomes" id="UP001222275">
    <property type="component" value="Chromosome"/>
</dbReference>
<feature type="chain" id="PRO_5046133713" evidence="4">
    <location>
        <begin position="30"/>
        <end position="390"/>
    </location>
</feature>
<comment type="subcellular location">
    <subcellularLocation>
        <location evidence="1">Cell inner membrane</location>
        <topology evidence="1">Lipid-anchor</topology>
    </subcellularLocation>
</comment>
<evidence type="ECO:0000259" key="5">
    <source>
        <dbReference type="Pfam" id="PF25876"/>
    </source>
</evidence>
<dbReference type="Pfam" id="PF25944">
    <property type="entry name" value="Beta-barrel_RND"/>
    <property type="match status" value="1"/>
</dbReference>
<dbReference type="Gene3D" id="2.40.50.100">
    <property type="match status" value="1"/>
</dbReference>
<dbReference type="InterPro" id="IPR058626">
    <property type="entry name" value="MdtA-like_b-barrel"/>
</dbReference>